<evidence type="ECO:0000256" key="1">
    <source>
        <dbReference type="ARBA" id="ARBA00004123"/>
    </source>
</evidence>
<evidence type="ECO:0000256" key="3">
    <source>
        <dbReference type="ARBA" id="ARBA00022763"/>
    </source>
</evidence>
<dbReference type="GO" id="GO:0005634">
    <property type="term" value="C:nucleus"/>
    <property type="evidence" value="ECO:0007669"/>
    <property type="project" value="UniProtKB-SubCell"/>
</dbReference>
<dbReference type="KEGG" id="nlo:107225384"/>
<dbReference type="GO" id="GO:0006281">
    <property type="term" value="P:DNA repair"/>
    <property type="evidence" value="ECO:0007669"/>
    <property type="project" value="UniProtKB-UniRule"/>
</dbReference>
<keyword evidence="4 7" id="KW-0233">DNA recombination</keyword>
<dbReference type="InterPro" id="IPR027786">
    <property type="entry name" value="Nse4/EID"/>
</dbReference>
<evidence type="ECO:0000259" key="8">
    <source>
        <dbReference type="Pfam" id="PF08743"/>
    </source>
</evidence>
<dbReference type="Proteomes" id="UP000829291">
    <property type="component" value="Chromosome 6"/>
</dbReference>
<evidence type="ECO:0000256" key="5">
    <source>
        <dbReference type="ARBA" id="ARBA00023204"/>
    </source>
</evidence>
<protein>
    <recommendedName>
        <fullName evidence="7">Non-structural maintenance of chromosomes element 4</fullName>
    </recommendedName>
</protein>
<proteinExistence type="inferred from homology"/>
<evidence type="ECO:0000313" key="9">
    <source>
        <dbReference type="Proteomes" id="UP000829291"/>
    </source>
</evidence>
<dbReference type="InterPro" id="IPR014854">
    <property type="entry name" value="Nse4_C"/>
</dbReference>
<comment type="similarity">
    <text evidence="2 7">Belongs to the NSE4 family.</text>
</comment>
<dbReference type="OrthoDB" id="361242at2759"/>
<evidence type="ECO:0000313" key="11">
    <source>
        <dbReference type="RefSeq" id="XP_046599973.1"/>
    </source>
</evidence>
<dbReference type="FunCoup" id="A0A6J0C229">
    <property type="interactions" value="144"/>
</dbReference>
<sequence>MSDNENNVSVESSHSPQKRKAFYREYLGKTKVLQENVGKNTITTLRTIMANTDIINEDEEAIDKANYTDEVLLDSEVMYVSSDVLKRCTETLNKDMSPYDHTEFAEKILSYVRLRPDTMLEEAHWPILTDEVLKCLNVTPQYSYLLGTLKPLEKRHIAKRKQGPRDIQVATKRPENVQAVDKVEHGVEETVRKIKTLVSHHYKTNDKPLDFFKLILNPVDFGRTVENMLHVSFLIRDGLLQLTKDKRGKLVVQPSSKEACTNAKRKGNDSHIQNVMSINAGQWQILKETYHLDGAMINFTTSVHL</sequence>
<keyword evidence="3 7" id="KW-0227">DNA damage</keyword>
<dbReference type="GeneID" id="107225384"/>
<evidence type="ECO:0000256" key="2">
    <source>
        <dbReference type="ARBA" id="ARBA00008997"/>
    </source>
</evidence>
<gene>
    <name evidence="10 11" type="primary">LOC107225384</name>
</gene>
<dbReference type="InParanoid" id="A0A6J0C229"/>
<comment type="function">
    <text evidence="7">Component of the SMC5-SMC6 complex, that promotes sister chromatid alignment after DNA damage and facilitates double-stranded DNA breaks (DSBs) repair via homologous recombination between sister chromatids.</text>
</comment>
<evidence type="ECO:0000256" key="7">
    <source>
        <dbReference type="RuleBase" id="RU365071"/>
    </source>
</evidence>
<dbReference type="RefSeq" id="XP_015521321.1">
    <property type="nucleotide sequence ID" value="XM_015665835.1"/>
</dbReference>
<dbReference type="RefSeq" id="XP_046599973.1">
    <property type="nucleotide sequence ID" value="XM_046744017.1"/>
</dbReference>
<accession>A0A6J0C229</accession>
<dbReference type="PANTHER" id="PTHR16140">
    <property type="entry name" value="NON-STRUCTURAL MAINTENANCE OF CHROMOSOMES ELEMENT 4"/>
    <property type="match status" value="1"/>
</dbReference>
<evidence type="ECO:0000256" key="6">
    <source>
        <dbReference type="ARBA" id="ARBA00023242"/>
    </source>
</evidence>
<keyword evidence="9" id="KW-1185">Reference proteome</keyword>
<feature type="domain" description="Non-structural maintenance of chromosome element 4 C-terminal" evidence="8">
    <location>
        <begin position="208"/>
        <end position="297"/>
    </location>
</feature>
<comment type="subcellular location">
    <subcellularLocation>
        <location evidence="1 7">Nucleus</location>
    </subcellularLocation>
</comment>
<comment type="subunit">
    <text evidence="7">Component of the SMC5-SMC6 complex.</text>
</comment>
<dbReference type="PANTHER" id="PTHR16140:SF0">
    <property type="entry name" value="NON-STRUCTURAL MAINTENANCE OF CHROMOSOMES ELEMENT 4"/>
    <property type="match status" value="1"/>
</dbReference>
<dbReference type="Pfam" id="PF08743">
    <property type="entry name" value="Nse4_C"/>
    <property type="match status" value="1"/>
</dbReference>
<dbReference type="GO" id="GO:0006310">
    <property type="term" value="P:DNA recombination"/>
    <property type="evidence" value="ECO:0007669"/>
    <property type="project" value="UniProtKB-UniRule"/>
</dbReference>
<reference evidence="10" key="1">
    <citation type="submission" date="2025-04" db="UniProtKB">
        <authorList>
            <consortium name="RefSeq"/>
        </authorList>
    </citation>
    <scope>IDENTIFICATION</scope>
    <source>
        <tissue evidence="11">Thorax and Abdomen</tissue>
        <tissue evidence="10">Whole body</tissue>
    </source>
</reference>
<keyword evidence="6 7" id="KW-0539">Nucleus</keyword>
<dbReference type="AlphaFoldDB" id="A0A6J0C229"/>
<dbReference type="GO" id="GO:0030915">
    <property type="term" value="C:Smc5-Smc6 complex"/>
    <property type="evidence" value="ECO:0007669"/>
    <property type="project" value="UniProtKB-UniRule"/>
</dbReference>
<dbReference type="CTD" id="34434"/>
<organism evidence="9 10">
    <name type="scientific">Neodiprion lecontei</name>
    <name type="common">Redheaded pine sawfly</name>
    <dbReference type="NCBI Taxonomy" id="441921"/>
    <lineage>
        <taxon>Eukaryota</taxon>
        <taxon>Metazoa</taxon>
        <taxon>Ecdysozoa</taxon>
        <taxon>Arthropoda</taxon>
        <taxon>Hexapoda</taxon>
        <taxon>Insecta</taxon>
        <taxon>Pterygota</taxon>
        <taxon>Neoptera</taxon>
        <taxon>Endopterygota</taxon>
        <taxon>Hymenoptera</taxon>
        <taxon>Tenthredinoidea</taxon>
        <taxon>Diprionidae</taxon>
        <taxon>Diprioninae</taxon>
        <taxon>Neodiprion</taxon>
    </lineage>
</organism>
<evidence type="ECO:0000313" key="10">
    <source>
        <dbReference type="RefSeq" id="XP_015521321.1"/>
    </source>
</evidence>
<keyword evidence="5 7" id="KW-0234">DNA repair</keyword>
<evidence type="ECO:0000256" key="4">
    <source>
        <dbReference type="ARBA" id="ARBA00023172"/>
    </source>
</evidence>
<name>A0A6J0C229_NEOLC</name>